<evidence type="ECO:0000256" key="4">
    <source>
        <dbReference type="ARBA" id="ARBA00023315"/>
    </source>
</evidence>
<evidence type="ECO:0000259" key="5">
    <source>
        <dbReference type="PROSITE" id="PS51186"/>
    </source>
</evidence>
<dbReference type="Gene3D" id="3.40.630.30">
    <property type="match status" value="1"/>
</dbReference>
<dbReference type="CDD" id="cd04301">
    <property type="entry name" value="NAT_SF"/>
    <property type="match status" value="1"/>
</dbReference>
<evidence type="ECO:0000313" key="7">
    <source>
        <dbReference type="Proteomes" id="UP000564644"/>
    </source>
</evidence>
<dbReference type="InterPro" id="IPR006464">
    <property type="entry name" value="AcTrfase_RimI/Ard1"/>
</dbReference>
<dbReference type="Proteomes" id="UP000564644">
    <property type="component" value="Unassembled WGS sequence"/>
</dbReference>
<organism evidence="6 7">
    <name type="scientific">Cohnella zeiphila</name>
    <dbReference type="NCBI Taxonomy" id="2761120"/>
    <lineage>
        <taxon>Bacteria</taxon>
        <taxon>Bacillati</taxon>
        <taxon>Bacillota</taxon>
        <taxon>Bacilli</taxon>
        <taxon>Bacillales</taxon>
        <taxon>Paenibacillaceae</taxon>
        <taxon>Cohnella</taxon>
    </lineage>
</organism>
<keyword evidence="6" id="KW-0689">Ribosomal protein</keyword>
<dbReference type="PANTHER" id="PTHR43420">
    <property type="entry name" value="ACETYLTRANSFERASE"/>
    <property type="match status" value="1"/>
</dbReference>
<evidence type="ECO:0000313" key="6">
    <source>
        <dbReference type="EMBL" id="MBB6730775.1"/>
    </source>
</evidence>
<name>A0A7X0SIT7_9BACL</name>
<dbReference type="PROSITE" id="PS51186">
    <property type="entry name" value="GNAT"/>
    <property type="match status" value="1"/>
</dbReference>
<comment type="caution">
    <text evidence="6">The sequence shown here is derived from an EMBL/GenBank/DDBJ whole genome shotgun (WGS) entry which is preliminary data.</text>
</comment>
<dbReference type="SUPFAM" id="SSF55729">
    <property type="entry name" value="Acyl-CoA N-acyltransferases (Nat)"/>
    <property type="match status" value="1"/>
</dbReference>
<keyword evidence="3 6" id="KW-0808">Transferase</keyword>
<evidence type="ECO:0000256" key="3">
    <source>
        <dbReference type="ARBA" id="ARBA00022679"/>
    </source>
</evidence>
<dbReference type="RefSeq" id="WP_185128442.1">
    <property type="nucleotide sequence ID" value="NZ_JACJVO010000009.1"/>
</dbReference>
<dbReference type="InterPro" id="IPR050680">
    <property type="entry name" value="YpeA/RimI_acetyltransf"/>
</dbReference>
<dbReference type="PANTHER" id="PTHR43420:SF44">
    <property type="entry name" value="ACETYLTRANSFERASE YPEA"/>
    <property type="match status" value="1"/>
</dbReference>
<keyword evidence="6" id="KW-0687">Ribonucleoprotein</keyword>
<evidence type="ECO:0000256" key="1">
    <source>
        <dbReference type="ARBA" id="ARBA00005395"/>
    </source>
</evidence>
<dbReference type="NCBIfam" id="TIGR01575">
    <property type="entry name" value="rimI"/>
    <property type="match status" value="1"/>
</dbReference>
<reference evidence="6 7" key="1">
    <citation type="submission" date="2020-08" db="EMBL/GenBank/DDBJ databases">
        <title>Cohnella phylogeny.</title>
        <authorList>
            <person name="Dunlap C."/>
        </authorList>
    </citation>
    <scope>NUCLEOTIDE SEQUENCE [LARGE SCALE GENOMIC DNA]</scope>
    <source>
        <strain evidence="6 7">CBP 2801</strain>
    </source>
</reference>
<dbReference type="GO" id="GO:0005840">
    <property type="term" value="C:ribosome"/>
    <property type="evidence" value="ECO:0007669"/>
    <property type="project" value="UniProtKB-KW"/>
</dbReference>
<accession>A0A7X0SIT7</accession>
<comment type="similarity">
    <text evidence="1">Belongs to the acetyltransferase family. RimI subfamily.</text>
</comment>
<dbReference type="EMBL" id="JACJVO010000009">
    <property type="protein sequence ID" value="MBB6730775.1"/>
    <property type="molecule type" value="Genomic_DNA"/>
</dbReference>
<keyword evidence="4" id="KW-0012">Acyltransferase</keyword>
<dbReference type="AlphaFoldDB" id="A0A7X0SIT7"/>
<dbReference type="InterPro" id="IPR016181">
    <property type="entry name" value="Acyl_CoA_acyltransferase"/>
</dbReference>
<evidence type="ECO:0000256" key="2">
    <source>
        <dbReference type="ARBA" id="ARBA00022490"/>
    </source>
</evidence>
<sequence>MNKRKKTEPGSLTFRAMTLDDIETIVAIEREAFAAPWTAEAFHNELKQNMFAKYMVMEREGVILGYGGMWLIVDEAHVTNIAVREPYQGQGLGKKLMAELMRTAHWFGARRMTLEVRVSNERAQRLYRKFGFEPSGVRPGYYSDNAEDALIMWAELRPKVWSADGYGSSEGEVL</sequence>
<gene>
    <name evidence="6" type="primary">rimI</name>
    <name evidence="6" type="ORF">H7C18_07635</name>
</gene>
<feature type="domain" description="N-acetyltransferase" evidence="5">
    <location>
        <begin position="12"/>
        <end position="157"/>
    </location>
</feature>
<proteinExistence type="inferred from homology"/>
<dbReference type="InterPro" id="IPR000182">
    <property type="entry name" value="GNAT_dom"/>
</dbReference>
<keyword evidence="7" id="KW-1185">Reference proteome</keyword>
<dbReference type="Pfam" id="PF00583">
    <property type="entry name" value="Acetyltransf_1"/>
    <property type="match status" value="1"/>
</dbReference>
<protein>
    <submittedName>
        <fullName evidence="6">Ribosomal protein S18-alanine N-acetyltransferase</fullName>
    </submittedName>
</protein>
<dbReference type="GO" id="GO:0008080">
    <property type="term" value="F:N-acetyltransferase activity"/>
    <property type="evidence" value="ECO:0007669"/>
    <property type="project" value="InterPro"/>
</dbReference>
<keyword evidence="2" id="KW-0963">Cytoplasm</keyword>